<accession>A0A1M6M117</accession>
<dbReference type="PANTHER" id="PTHR43741">
    <property type="entry name" value="FMN-DEPENDENT NADH-AZOREDUCTASE 1"/>
    <property type="match status" value="1"/>
</dbReference>
<evidence type="ECO:0000313" key="3">
    <source>
        <dbReference type="Proteomes" id="UP000183952"/>
    </source>
</evidence>
<dbReference type="Pfam" id="PF03358">
    <property type="entry name" value="FMN_red"/>
    <property type="match status" value="1"/>
</dbReference>
<dbReference type="InterPro" id="IPR029039">
    <property type="entry name" value="Flavoprotein-like_sf"/>
</dbReference>
<dbReference type="GO" id="GO:0016491">
    <property type="term" value="F:oxidoreductase activity"/>
    <property type="evidence" value="ECO:0007669"/>
    <property type="project" value="InterPro"/>
</dbReference>
<dbReference type="SUPFAM" id="SSF52218">
    <property type="entry name" value="Flavoproteins"/>
    <property type="match status" value="1"/>
</dbReference>
<dbReference type="Proteomes" id="UP000183952">
    <property type="component" value="Unassembled WGS sequence"/>
</dbReference>
<protein>
    <submittedName>
        <fullName evidence="2">NADPH-dependent FMN reductase</fullName>
    </submittedName>
</protein>
<dbReference type="InterPro" id="IPR005025">
    <property type="entry name" value="FMN_Rdtase-like_dom"/>
</dbReference>
<feature type="domain" description="NADPH-dependent FMN reductase-like" evidence="1">
    <location>
        <begin position="1"/>
        <end position="146"/>
    </location>
</feature>
<dbReference type="OrthoDB" id="3789967at2"/>
<dbReference type="PANTHER" id="PTHR43741:SF4">
    <property type="entry name" value="FMN-DEPENDENT NADH:QUINONE OXIDOREDUCTASE"/>
    <property type="match status" value="1"/>
</dbReference>
<name>A0A1M6M117_9CLOT</name>
<organism evidence="2 3">
    <name type="scientific">Hathewaya proteolytica DSM 3090</name>
    <dbReference type="NCBI Taxonomy" id="1121331"/>
    <lineage>
        <taxon>Bacteria</taxon>
        <taxon>Bacillati</taxon>
        <taxon>Bacillota</taxon>
        <taxon>Clostridia</taxon>
        <taxon>Eubacteriales</taxon>
        <taxon>Clostridiaceae</taxon>
        <taxon>Hathewaya</taxon>
    </lineage>
</organism>
<reference evidence="2 3" key="1">
    <citation type="submission" date="2016-11" db="EMBL/GenBank/DDBJ databases">
        <authorList>
            <person name="Jaros S."/>
            <person name="Januszkiewicz K."/>
            <person name="Wedrychowicz H."/>
        </authorList>
    </citation>
    <scope>NUCLEOTIDE SEQUENCE [LARGE SCALE GENOMIC DNA]</scope>
    <source>
        <strain evidence="2 3">DSM 3090</strain>
    </source>
</reference>
<gene>
    <name evidence="2" type="ORF">SAMN02745248_00900</name>
</gene>
<evidence type="ECO:0000259" key="1">
    <source>
        <dbReference type="Pfam" id="PF03358"/>
    </source>
</evidence>
<dbReference type="AlphaFoldDB" id="A0A1M6M117"/>
<sequence length="231" mass="26649">MNIIVINGTEVRGCTYHIKESFLEVLRGKNEVKEFYLPKDLPHFCCGCKNCFLKGEEFCPHAEYVKPIWNAILEADLLIFASPVYALRTTAQMKTLLDHLCVHWMVHRPEEKMFNKKAVILTNAIGIFNGGAQKDIATSLSWMGISHIKKLGIPLLEGIIWNDLSDKRKNIIINKTKKLAKKYKKICMPHRNIIVKMKFLICKGMHKYAAKNEKNLSVDNQHWVNKGWIKI</sequence>
<dbReference type="RefSeq" id="WP_072902789.1">
    <property type="nucleotide sequence ID" value="NZ_FRAD01000006.1"/>
</dbReference>
<dbReference type="Gene3D" id="3.40.50.360">
    <property type="match status" value="1"/>
</dbReference>
<dbReference type="InterPro" id="IPR050104">
    <property type="entry name" value="FMN-dep_NADH:Q_OxRdtase_AzoR1"/>
</dbReference>
<dbReference type="EMBL" id="FRAD01000006">
    <property type="protein sequence ID" value="SHJ77171.1"/>
    <property type="molecule type" value="Genomic_DNA"/>
</dbReference>
<evidence type="ECO:0000313" key="2">
    <source>
        <dbReference type="EMBL" id="SHJ77171.1"/>
    </source>
</evidence>
<proteinExistence type="predicted"/>
<keyword evidence="3" id="KW-1185">Reference proteome</keyword>
<dbReference type="STRING" id="1121331.SAMN02745248_00900"/>